<protein>
    <submittedName>
        <fullName evidence="3">Ig-like domain-containing protein</fullName>
    </submittedName>
</protein>
<dbReference type="Proteomes" id="UP000823877">
    <property type="component" value="Unassembled WGS sequence"/>
</dbReference>
<feature type="domain" description="BIG2" evidence="2">
    <location>
        <begin position="49"/>
        <end position="125"/>
    </location>
</feature>
<sequence length="239" mass="25699">MKNTFTVKDLSSVTLTIDAIDYATVREYTTNVYVTDDSGNVADKEIKVIVNEPTLTIEQANVSIAVGETAQLNATVQGASQTITWTSSDESIATVDANGVVTGIKKGTATITASANGIKDTTEIRIQSNQGNNTGNTNKTSNSSNSSSSKGNSSNNSSSSNSQSSLSGTHQHTMPVGNMGRWFSSKSELVSYYNSIAEKWNTKLDNGQISIDEYYANVPRGYECWSCSCGKWTGNFKYR</sequence>
<dbReference type="InterPro" id="IPR008964">
    <property type="entry name" value="Invasin/intimin_cell_adhesion"/>
</dbReference>
<reference evidence="3" key="1">
    <citation type="journal article" date="2021" name="PeerJ">
        <title>Extensive microbial diversity within the chicken gut microbiome revealed by metagenomics and culture.</title>
        <authorList>
            <person name="Gilroy R."/>
            <person name="Ravi A."/>
            <person name="Getino M."/>
            <person name="Pursley I."/>
            <person name="Horton D.L."/>
            <person name="Alikhan N.F."/>
            <person name="Baker D."/>
            <person name="Gharbi K."/>
            <person name="Hall N."/>
            <person name="Watson M."/>
            <person name="Adriaenssens E.M."/>
            <person name="Foster-Nyarko E."/>
            <person name="Jarju S."/>
            <person name="Secka A."/>
            <person name="Antonio M."/>
            <person name="Oren A."/>
            <person name="Chaudhuri R.R."/>
            <person name="La Ragione R."/>
            <person name="Hildebrand F."/>
            <person name="Pallen M.J."/>
        </authorList>
    </citation>
    <scope>NUCLEOTIDE SEQUENCE</scope>
    <source>
        <strain evidence="3">CHK188-16595</strain>
    </source>
</reference>
<evidence type="ECO:0000313" key="4">
    <source>
        <dbReference type="Proteomes" id="UP000823877"/>
    </source>
</evidence>
<name>A0A9D2MHB9_9FIRM</name>
<comment type="caution">
    <text evidence="3">The sequence shown here is derived from an EMBL/GenBank/DDBJ whole genome shotgun (WGS) entry which is preliminary data.</text>
</comment>
<dbReference type="SMART" id="SM00635">
    <property type="entry name" value="BID_2"/>
    <property type="match status" value="1"/>
</dbReference>
<reference evidence="3" key="2">
    <citation type="submission" date="2021-04" db="EMBL/GenBank/DDBJ databases">
        <authorList>
            <person name="Gilroy R."/>
        </authorList>
    </citation>
    <scope>NUCLEOTIDE SEQUENCE</scope>
    <source>
        <strain evidence="3">CHK188-16595</strain>
    </source>
</reference>
<organism evidence="3 4">
    <name type="scientific">Candidatus Eubacterium faecale</name>
    <dbReference type="NCBI Taxonomy" id="2838568"/>
    <lineage>
        <taxon>Bacteria</taxon>
        <taxon>Bacillati</taxon>
        <taxon>Bacillota</taxon>
        <taxon>Clostridia</taxon>
        <taxon>Eubacteriales</taxon>
        <taxon>Eubacteriaceae</taxon>
        <taxon>Eubacterium</taxon>
    </lineage>
</organism>
<proteinExistence type="predicted"/>
<feature type="region of interest" description="Disordered" evidence="1">
    <location>
        <begin position="122"/>
        <end position="179"/>
    </location>
</feature>
<feature type="compositionally biased region" description="Low complexity" evidence="1">
    <location>
        <begin position="127"/>
        <end position="165"/>
    </location>
</feature>
<dbReference type="SUPFAM" id="SSF49373">
    <property type="entry name" value="Invasin/intimin cell-adhesion fragments"/>
    <property type="match status" value="1"/>
</dbReference>
<accession>A0A9D2MHB9</accession>
<dbReference type="Pfam" id="PF02368">
    <property type="entry name" value="Big_2"/>
    <property type="match status" value="1"/>
</dbReference>
<evidence type="ECO:0000313" key="3">
    <source>
        <dbReference type="EMBL" id="HJB74617.1"/>
    </source>
</evidence>
<dbReference type="Gene3D" id="2.60.40.1080">
    <property type="match status" value="1"/>
</dbReference>
<gene>
    <name evidence="3" type="ORF">IAA37_02965</name>
</gene>
<evidence type="ECO:0000259" key="2">
    <source>
        <dbReference type="SMART" id="SM00635"/>
    </source>
</evidence>
<evidence type="ECO:0000256" key="1">
    <source>
        <dbReference type="SAM" id="MobiDB-lite"/>
    </source>
</evidence>
<dbReference type="EMBL" id="DWXN01000006">
    <property type="protein sequence ID" value="HJB74617.1"/>
    <property type="molecule type" value="Genomic_DNA"/>
</dbReference>
<dbReference type="InterPro" id="IPR003343">
    <property type="entry name" value="Big_2"/>
</dbReference>
<dbReference type="AlphaFoldDB" id="A0A9D2MHB9"/>